<dbReference type="InterPro" id="IPR005174">
    <property type="entry name" value="KIB1-4_b-propeller"/>
</dbReference>
<evidence type="ECO:0000259" key="2">
    <source>
        <dbReference type="Pfam" id="PF00646"/>
    </source>
</evidence>
<dbReference type="PANTHER" id="PTHR33110">
    <property type="entry name" value="F-BOX/KELCH-REPEAT PROTEIN-RELATED"/>
    <property type="match status" value="1"/>
</dbReference>
<feature type="compositionally biased region" description="Basic and acidic residues" evidence="1">
    <location>
        <begin position="490"/>
        <end position="503"/>
    </location>
</feature>
<evidence type="ECO:0008006" key="6">
    <source>
        <dbReference type="Google" id="ProtNLM"/>
    </source>
</evidence>
<evidence type="ECO:0000259" key="3">
    <source>
        <dbReference type="Pfam" id="PF03478"/>
    </source>
</evidence>
<dbReference type="PANTHER" id="PTHR33110:SF71">
    <property type="entry name" value="F-BOX_KELCH-REPEAT PROTEIN"/>
    <property type="match status" value="1"/>
</dbReference>
<gene>
    <name evidence="4" type="ORF">HU200_008233</name>
</gene>
<evidence type="ECO:0000313" key="4">
    <source>
        <dbReference type="EMBL" id="KAF8765729.1"/>
    </source>
</evidence>
<feature type="compositionally biased region" description="Basic and acidic residues" evidence="1">
    <location>
        <begin position="555"/>
        <end position="600"/>
    </location>
</feature>
<reference evidence="4" key="1">
    <citation type="submission" date="2020-07" db="EMBL/GenBank/DDBJ databases">
        <title>Genome sequence and genetic diversity analysis of an under-domesticated orphan crop, white fonio (Digitaria exilis).</title>
        <authorList>
            <person name="Bennetzen J.L."/>
            <person name="Chen S."/>
            <person name="Ma X."/>
            <person name="Wang X."/>
            <person name="Yssel A.E.J."/>
            <person name="Chaluvadi S.R."/>
            <person name="Johnson M."/>
            <person name="Gangashetty P."/>
            <person name="Hamidou F."/>
            <person name="Sanogo M.D."/>
            <person name="Zwaenepoel A."/>
            <person name="Wallace J."/>
            <person name="Van De Peer Y."/>
            <person name="Van Deynze A."/>
        </authorList>
    </citation>
    <scope>NUCLEOTIDE SEQUENCE</scope>
    <source>
        <tissue evidence="4">Leaves</tissue>
    </source>
</reference>
<protein>
    <recommendedName>
        <fullName evidence="6">DUF295 domain-containing protein</fullName>
    </recommendedName>
</protein>
<keyword evidence="5" id="KW-1185">Reference proteome</keyword>
<feature type="region of interest" description="Disordered" evidence="1">
    <location>
        <begin position="799"/>
        <end position="856"/>
    </location>
</feature>
<dbReference type="OrthoDB" id="587756at2759"/>
<name>A0A835FN49_9POAL</name>
<evidence type="ECO:0000256" key="1">
    <source>
        <dbReference type="SAM" id="MobiDB-lite"/>
    </source>
</evidence>
<dbReference type="EMBL" id="JACEFO010000544">
    <property type="protein sequence ID" value="KAF8765729.1"/>
    <property type="molecule type" value="Genomic_DNA"/>
</dbReference>
<comment type="caution">
    <text evidence="4">The sequence shown here is derived from an EMBL/GenBank/DDBJ whole genome shotgun (WGS) entry which is preliminary data.</text>
</comment>
<dbReference type="InterPro" id="IPR001810">
    <property type="entry name" value="F-box_dom"/>
</dbReference>
<evidence type="ECO:0000313" key="5">
    <source>
        <dbReference type="Proteomes" id="UP000636709"/>
    </source>
</evidence>
<dbReference type="Proteomes" id="UP000636709">
    <property type="component" value="Unassembled WGS sequence"/>
</dbReference>
<dbReference type="Pfam" id="PF03478">
    <property type="entry name" value="Beta-prop_KIB1-4"/>
    <property type="match status" value="1"/>
</dbReference>
<sequence length="856" mass="94246">MAATLDGWKCLPTVLLRSVIRRVPCEADRASVALVCRSWRAAFATPPGEAPLLLPPQLPWLLRPLPGGPAFSCLFCSDGARSTIHRFRLPDDARTARYFGSYDGRWAFAASRLADDAPMLLNLRTGERYSVPREFLPGIFRRSEPGASGAMTILVATLSSAPDADGDPCVGAAIVRSAPFDGRSGRLQITFWRMGHQYAMPPYDLMMGGEPEDVVYHDGAFQFLTADEHLYVCRPVFGQGGVLQAVEKGLRVVQKHWCRAYDQQPHVRYLVESRGELLMVVKASPASNGQRSPMWTFMVFRMTQIQTSNPYHMIYTWNMVPSLNGRILFLGLGCSRAYEVADFPGFKEGIYFLDDRDTRMNHTEPYPCSDNGKWSRLPPFVNHCFPPHQGYSAVANNLQEAVDNPDSVVPVRRTYSWRYGVVDGAPPGTKSRFPARMPRPPREPEHPRRDAQEERWQDTRGAHDDKGARDRRGHHDSQLGRGVRVGPGEHTGRESRGMKDARQKGRQARSTCSAQAFTWPARREDDADDDDEYDHPGGGWNTPTGSGFFSLNDGEPVHRDRTRTPPRRRDDTYGRRRVLSDDHSAHERCRRPHEDGEDHGASATGQRPAQAELEQIGACYLRLPDDELLQSKGTAELQNIFSKQATMLNTGFSALTRKEVRQANININMYLSGAQDYIDKACCFAERLGLIEGTQGNAAWSTTDGDRSTVPVSCVFSRLKASLHAPSFADGVFDDDETISALAALKLPDDGTPTASHVNNLHGLQSARLPAVHNDSPDDCPPRGKTLAGEGEVAVAAATDGPLVRPGQENGPGDGPHDIPGLAQEGPGHHDTTWDGLLGGHLHGASELSNPGPGCN</sequence>
<feature type="region of interest" description="Disordered" evidence="1">
    <location>
        <begin position="420"/>
        <end position="611"/>
    </location>
</feature>
<dbReference type="AlphaFoldDB" id="A0A835FN49"/>
<accession>A0A835FN49</accession>
<proteinExistence type="predicted"/>
<feature type="compositionally biased region" description="Basic and acidic residues" evidence="1">
    <location>
        <begin position="440"/>
        <end position="478"/>
    </location>
</feature>
<dbReference type="Gene3D" id="1.20.1280.50">
    <property type="match status" value="1"/>
</dbReference>
<organism evidence="4 5">
    <name type="scientific">Digitaria exilis</name>
    <dbReference type="NCBI Taxonomy" id="1010633"/>
    <lineage>
        <taxon>Eukaryota</taxon>
        <taxon>Viridiplantae</taxon>
        <taxon>Streptophyta</taxon>
        <taxon>Embryophyta</taxon>
        <taxon>Tracheophyta</taxon>
        <taxon>Spermatophyta</taxon>
        <taxon>Magnoliopsida</taxon>
        <taxon>Liliopsida</taxon>
        <taxon>Poales</taxon>
        <taxon>Poaceae</taxon>
        <taxon>PACMAD clade</taxon>
        <taxon>Panicoideae</taxon>
        <taxon>Panicodae</taxon>
        <taxon>Paniceae</taxon>
        <taxon>Anthephorinae</taxon>
        <taxon>Digitaria</taxon>
    </lineage>
</organism>
<feature type="domain" description="KIB1-4 beta-propeller" evidence="3">
    <location>
        <begin position="82"/>
        <end position="357"/>
    </location>
</feature>
<feature type="domain" description="F-box" evidence="2">
    <location>
        <begin position="8"/>
        <end position="45"/>
    </location>
</feature>
<dbReference type="Pfam" id="PF00646">
    <property type="entry name" value="F-box"/>
    <property type="match status" value="1"/>
</dbReference>